<dbReference type="RefSeq" id="WP_069680413.1">
    <property type="nucleotide sequence ID" value="NZ_CP017253.2"/>
</dbReference>
<organism evidence="7 8">
    <name type="scientific">Clostridium taeniosporum</name>
    <dbReference type="NCBI Taxonomy" id="394958"/>
    <lineage>
        <taxon>Bacteria</taxon>
        <taxon>Bacillati</taxon>
        <taxon>Bacillota</taxon>
        <taxon>Clostridia</taxon>
        <taxon>Eubacteriales</taxon>
        <taxon>Clostridiaceae</taxon>
        <taxon>Clostridium</taxon>
    </lineage>
</organism>
<dbReference type="NCBIfam" id="TIGR02467">
    <property type="entry name" value="CbiE"/>
    <property type="match status" value="1"/>
</dbReference>
<dbReference type="KEGG" id="ctae:BGI42_11265"/>
<dbReference type="InterPro" id="IPR014777">
    <property type="entry name" value="4pyrrole_Mease_sub1"/>
</dbReference>
<dbReference type="GO" id="GO:0009236">
    <property type="term" value="P:cobalamin biosynthetic process"/>
    <property type="evidence" value="ECO:0007669"/>
    <property type="project" value="UniProtKB-UniPathway"/>
</dbReference>
<reference evidence="8" key="1">
    <citation type="submission" date="2016-09" db="EMBL/GenBank/DDBJ databases">
        <title>Genomics of Clostridium taeniosporum, an organism which forms endospores with ribbon-like appendages.</title>
        <authorList>
            <person name="Walker J.R."/>
        </authorList>
    </citation>
    <scope>NUCLEOTIDE SEQUENCE [LARGE SCALE GENOMIC DNA]</scope>
    <source>
        <strain evidence="8">1/k</strain>
    </source>
</reference>
<sequence>MLFVVGIGPGHKDYIIGGAIKMLKECDVIIGFKRAIDSLDFIDSKKIYLHSLKDLEELLKENKNLNVSLVASGDPMFYGIVNYLKNNVTDAFEVIPGISSFQYLASKVKLPWNNAHLGSLHGRNEEFLNKVKEHEMTVWLTDKENNPRKLCEILYSNSIDCNVIIGQNLSYEDEIINIGKPEEFIDKQFSELSILIINRE</sequence>
<keyword evidence="5" id="KW-0949">S-adenosyl-L-methionine</keyword>
<dbReference type="InterPro" id="IPR035996">
    <property type="entry name" value="4pyrrol_Methylase_sf"/>
</dbReference>
<keyword evidence="4 7" id="KW-0808">Transferase</keyword>
<dbReference type="InterPro" id="IPR050714">
    <property type="entry name" value="Cobalamin_biosynth_MTase"/>
</dbReference>
<evidence type="ECO:0000256" key="2">
    <source>
        <dbReference type="ARBA" id="ARBA00022573"/>
    </source>
</evidence>
<feature type="domain" description="Tetrapyrrole methylase" evidence="6">
    <location>
        <begin position="1"/>
        <end position="180"/>
    </location>
</feature>
<keyword evidence="2" id="KW-0169">Cobalamin biosynthesis</keyword>
<dbReference type="InterPro" id="IPR014776">
    <property type="entry name" value="4pyrrole_Mease_sub2"/>
</dbReference>
<gene>
    <name evidence="7" type="primary">cbiE</name>
    <name evidence="7" type="ORF">BGI42_11265</name>
</gene>
<accession>A0A1D7XLQ4</accession>
<dbReference type="GO" id="GO:0008276">
    <property type="term" value="F:protein methyltransferase activity"/>
    <property type="evidence" value="ECO:0007669"/>
    <property type="project" value="InterPro"/>
</dbReference>
<dbReference type="InterPro" id="IPR000878">
    <property type="entry name" value="4pyrrol_Mease"/>
</dbReference>
<keyword evidence="8" id="KW-1185">Reference proteome</keyword>
<dbReference type="SUPFAM" id="SSF53790">
    <property type="entry name" value="Tetrapyrrole methylase"/>
    <property type="match status" value="1"/>
</dbReference>
<dbReference type="PANTHER" id="PTHR43182">
    <property type="entry name" value="COBALT-PRECORRIN-6B C(15)-METHYLTRANSFERASE (DECARBOXYLATING)"/>
    <property type="match status" value="1"/>
</dbReference>
<dbReference type="EMBL" id="CP017253">
    <property type="protein sequence ID" value="AOR24278.1"/>
    <property type="molecule type" value="Genomic_DNA"/>
</dbReference>
<dbReference type="OrthoDB" id="9780707at2"/>
<dbReference type="Proteomes" id="UP000094652">
    <property type="component" value="Chromosome"/>
</dbReference>
<comment type="pathway">
    <text evidence="1">Cofactor biosynthesis; adenosylcobalamin biosynthesis.</text>
</comment>
<dbReference type="PANTHER" id="PTHR43182:SF1">
    <property type="entry name" value="COBALT-PRECORRIN-7 C(5)-METHYLTRANSFERASE"/>
    <property type="match status" value="1"/>
</dbReference>
<evidence type="ECO:0000256" key="5">
    <source>
        <dbReference type="ARBA" id="ARBA00022691"/>
    </source>
</evidence>
<evidence type="ECO:0000313" key="8">
    <source>
        <dbReference type="Proteomes" id="UP000094652"/>
    </source>
</evidence>
<keyword evidence="3 7" id="KW-0489">Methyltransferase</keyword>
<protein>
    <submittedName>
        <fullName evidence="7">Precorrin-6y C5,15-methyltransferase (Decarboxylating) subunit CbiE</fullName>
    </submittedName>
</protein>
<name>A0A1D7XLQ4_9CLOT</name>
<proteinExistence type="predicted"/>
<dbReference type="GO" id="GO:0032259">
    <property type="term" value="P:methylation"/>
    <property type="evidence" value="ECO:0007669"/>
    <property type="project" value="UniProtKB-KW"/>
</dbReference>
<evidence type="ECO:0000256" key="1">
    <source>
        <dbReference type="ARBA" id="ARBA00004953"/>
    </source>
</evidence>
<dbReference type="InterPro" id="IPR012818">
    <property type="entry name" value="CbiE"/>
</dbReference>
<evidence type="ECO:0000259" key="6">
    <source>
        <dbReference type="Pfam" id="PF00590"/>
    </source>
</evidence>
<dbReference type="STRING" id="394958.BGI42_11265"/>
<dbReference type="Gene3D" id="3.40.1010.10">
    <property type="entry name" value="Cobalt-precorrin-4 Transmethylase, Domain 1"/>
    <property type="match status" value="1"/>
</dbReference>
<dbReference type="AlphaFoldDB" id="A0A1D7XLQ4"/>
<dbReference type="UniPathway" id="UPA00148"/>
<dbReference type="Pfam" id="PF00590">
    <property type="entry name" value="TP_methylase"/>
    <property type="match status" value="1"/>
</dbReference>
<dbReference type="CDD" id="cd11644">
    <property type="entry name" value="Precorrin-6Y-MT"/>
    <property type="match status" value="1"/>
</dbReference>
<evidence type="ECO:0000256" key="4">
    <source>
        <dbReference type="ARBA" id="ARBA00022679"/>
    </source>
</evidence>
<evidence type="ECO:0000256" key="3">
    <source>
        <dbReference type="ARBA" id="ARBA00022603"/>
    </source>
</evidence>
<evidence type="ECO:0000313" key="7">
    <source>
        <dbReference type="EMBL" id="AOR24278.1"/>
    </source>
</evidence>
<dbReference type="Gene3D" id="3.30.950.10">
    <property type="entry name" value="Methyltransferase, Cobalt-precorrin-4 Transmethylase, Domain 2"/>
    <property type="match status" value="1"/>
</dbReference>